<reference evidence="2" key="2">
    <citation type="journal article" date="2015" name="Fish Shellfish Immunol.">
        <title>Early steps in the European eel (Anguilla anguilla)-Vibrio vulnificus interaction in the gills: Role of the RtxA13 toxin.</title>
        <authorList>
            <person name="Callol A."/>
            <person name="Pajuelo D."/>
            <person name="Ebbesson L."/>
            <person name="Teles M."/>
            <person name="MacKenzie S."/>
            <person name="Amaro C."/>
        </authorList>
    </citation>
    <scope>NUCLEOTIDE SEQUENCE</scope>
</reference>
<name>A0A0E9VNK5_ANGAN</name>
<accession>A0A0E9VNK5</accession>
<feature type="region of interest" description="Disordered" evidence="1">
    <location>
        <begin position="1"/>
        <end position="21"/>
    </location>
</feature>
<protein>
    <submittedName>
        <fullName evidence="2">Uncharacterized protein</fullName>
    </submittedName>
</protein>
<reference evidence="2" key="1">
    <citation type="submission" date="2014-11" db="EMBL/GenBank/DDBJ databases">
        <authorList>
            <person name="Amaro Gonzalez C."/>
        </authorList>
    </citation>
    <scope>NUCLEOTIDE SEQUENCE</scope>
</reference>
<dbReference type="EMBL" id="GBXM01028863">
    <property type="protein sequence ID" value="JAH79714.1"/>
    <property type="molecule type" value="Transcribed_RNA"/>
</dbReference>
<evidence type="ECO:0000313" key="2">
    <source>
        <dbReference type="EMBL" id="JAH79714.1"/>
    </source>
</evidence>
<organism evidence="2">
    <name type="scientific">Anguilla anguilla</name>
    <name type="common">European freshwater eel</name>
    <name type="synonym">Muraena anguilla</name>
    <dbReference type="NCBI Taxonomy" id="7936"/>
    <lineage>
        <taxon>Eukaryota</taxon>
        <taxon>Metazoa</taxon>
        <taxon>Chordata</taxon>
        <taxon>Craniata</taxon>
        <taxon>Vertebrata</taxon>
        <taxon>Euteleostomi</taxon>
        <taxon>Actinopterygii</taxon>
        <taxon>Neopterygii</taxon>
        <taxon>Teleostei</taxon>
        <taxon>Anguilliformes</taxon>
        <taxon>Anguillidae</taxon>
        <taxon>Anguilla</taxon>
    </lineage>
</organism>
<evidence type="ECO:0000256" key="1">
    <source>
        <dbReference type="SAM" id="MobiDB-lite"/>
    </source>
</evidence>
<dbReference type="AlphaFoldDB" id="A0A0E9VNK5"/>
<sequence length="21" mass="2548">MQADFYHRTKSHHTGGHYFNI</sequence>
<proteinExistence type="predicted"/>